<protein>
    <recommendedName>
        <fullName evidence="1">non-specific serine/threonine protein kinase</fullName>
        <ecNumber evidence="1">2.7.11.1</ecNumber>
    </recommendedName>
</protein>
<keyword evidence="10" id="KW-1133">Transmembrane helix</keyword>
<dbReference type="SUPFAM" id="SSF56112">
    <property type="entry name" value="Protein kinase-like (PK-like)"/>
    <property type="match status" value="1"/>
</dbReference>
<dbReference type="EC" id="2.7.11.1" evidence="1"/>
<keyword evidence="4 9" id="KW-0547">Nucleotide-binding</keyword>
<keyword evidence="2" id="KW-0723">Serine/threonine-protein kinase</keyword>
<evidence type="ECO:0000256" key="3">
    <source>
        <dbReference type="ARBA" id="ARBA00022679"/>
    </source>
</evidence>
<dbReference type="PANTHER" id="PTHR24356:SF1">
    <property type="entry name" value="SERINE_THREONINE-PROTEIN KINASE GREATWALL"/>
    <property type="match status" value="1"/>
</dbReference>
<comment type="catalytic activity">
    <reaction evidence="7">
        <text>L-threonyl-[protein] + ATP = O-phospho-L-threonyl-[protein] + ADP + H(+)</text>
        <dbReference type="Rhea" id="RHEA:46608"/>
        <dbReference type="Rhea" id="RHEA-COMP:11060"/>
        <dbReference type="Rhea" id="RHEA-COMP:11605"/>
        <dbReference type="ChEBI" id="CHEBI:15378"/>
        <dbReference type="ChEBI" id="CHEBI:30013"/>
        <dbReference type="ChEBI" id="CHEBI:30616"/>
        <dbReference type="ChEBI" id="CHEBI:61977"/>
        <dbReference type="ChEBI" id="CHEBI:456216"/>
        <dbReference type="EC" id="2.7.11.1"/>
    </reaction>
</comment>
<dbReference type="Gene3D" id="3.30.200.20">
    <property type="entry name" value="Phosphorylase Kinase, domain 1"/>
    <property type="match status" value="1"/>
</dbReference>
<dbReference type="InterPro" id="IPR017441">
    <property type="entry name" value="Protein_kinase_ATP_BS"/>
</dbReference>
<keyword evidence="6 9" id="KW-0067">ATP-binding</keyword>
<feature type="domain" description="Protein kinase" evidence="11">
    <location>
        <begin position="164"/>
        <end position="530"/>
    </location>
</feature>
<dbReference type="PROSITE" id="PS00108">
    <property type="entry name" value="PROTEIN_KINASE_ST"/>
    <property type="match status" value="1"/>
</dbReference>
<feature type="transmembrane region" description="Helical" evidence="10">
    <location>
        <begin position="77"/>
        <end position="97"/>
    </location>
</feature>
<comment type="caution">
    <text evidence="12">The sequence shown here is derived from an EMBL/GenBank/DDBJ whole genome shotgun (WGS) entry which is preliminary data.</text>
</comment>
<dbReference type="SMART" id="SM00220">
    <property type="entry name" value="S_TKc"/>
    <property type="match status" value="1"/>
</dbReference>
<evidence type="ECO:0000313" key="12">
    <source>
        <dbReference type="EMBL" id="KAJ7354671.1"/>
    </source>
</evidence>
<keyword evidence="13" id="KW-1185">Reference proteome</keyword>
<feature type="binding site" evidence="9">
    <location>
        <position position="197"/>
    </location>
    <ligand>
        <name>ATP</name>
        <dbReference type="ChEBI" id="CHEBI:30616"/>
    </ligand>
</feature>
<comment type="catalytic activity">
    <reaction evidence="8">
        <text>L-seryl-[protein] + ATP = O-phospho-L-seryl-[protein] + ADP + H(+)</text>
        <dbReference type="Rhea" id="RHEA:17989"/>
        <dbReference type="Rhea" id="RHEA-COMP:9863"/>
        <dbReference type="Rhea" id="RHEA-COMP:11604"/>
        <dbReference type="ChEBI" id="CHEBI:15378"/>
        <dbReference type="ChEBI" id="CHEBI:29999"/>
        <dbReference type="ChEBI" id="CHEBI:30616"/>
        <dbReference type="ChEBI" id="CHEBI:83421"/>
        <dbReference type="ChEBI" id="CHEBI:456216"/>
        <dbReference type="EC" id="2.7.11.1"/>
    </reaction>
</comment>
<dbReference type="GO" id="GO:0005524">
    <property type="term" value="F:ATP binding"/>
    <property type="evidence" value="ECO:0007669"/>
    <property type="project" value="UniProtKB-UniRule"/>
</dbReference>
<dbReference type="GO" id="GO:0035556">
    <property type="term" value="P:intracellular signal transduction"/>
    <property type="evidence" value="ECO:0007669"/>
    <property type="project" value="TreeGrafter"/>
</dbReference>
<keyword evidence="3" id="KW-0808">Transferase</keyword>
<evidence type="ECO:0000256" key="7">
    <source>
        <dbReference type="ARBA" id="ARBA00047899"/>
    </source>
</evidence>
<dbReference type="AlphaFoldDB" id="A0AAD7ACA9"/>
<keyword evidence="10" id="KW-0472">Membrane</keyword>
<sequence>MFSTLVSCLSSIVSRADSIRCRAISASKKAFDGAVLTVVAALKSRKGPVSLPPPPTKTLPLSIDPSRTFLIQTDPSLWAIIGLLCLLVLIVFAVPSLPGPSCIDHPEMPWYNIRRMLQSALPGPNALIDAPLRRRHRCPEFWGSRSWKAVTRLSVTNAVHPAQLFQLKTLGSGAFAGVIQVWSVERGKTLAVKRIGKVLSSTGGLLHRVNVWSSVSWEMITHRMMEGHPAFPVLHGAFHDAEYYYLVIDCGDSCLLDITIQSRRMALSYGLQLAHALKDLHERGIMHSDLKEDNLLLGSDQRLMLIDFGLAHIFDMDSPQAEHYPRWTALRQKACPGDGRFPLLWPGTDNPHSSQVHGGTPGYMSPPAERRELCSYGSDLFAFGTLLQEWMLDITVQDEDPVVAEIDRLFFERMMRTYTGVILIPYTPSVFLVHRPGGRRCRAMVSSDGCGLALMCRWESVVLPHPPPIPHRPGILIAHYPRLSPPRHSGFTVDYTPLVLALSDCRFSSYRDTHPYTSLLFLFLSLHPWRGFTAILVRISRNEHQGGYNQTRSILAVTNEGRARWGSRAG</sequence>
<evidence type="ECO:0000256" key="5">
    <source>
        <dbReference type="ARBA" id="ARBA00022777"/>
    </source>
</evidence>
<keyword evidence="5 12" id="KW-0418">Kinase</keyword>
<organism evidence="12 13">
    <name type="scientific">Mycena albidolilacea</name>
    <dbReference type="NCBI Taxonomy" id="1033008"/>
    <lineage>
        <taxon>Eukaryota</taxon>
        <taxon>Fungi</taxon>
        <taxon>Dikarya</taxon>
        <taxon>Basidiomycota</taxon>
        <taxon>Agaricomycotina</taxon>
        <taxon>Agaricomycetes</taxon>
        <taxon>Agaricomycetidae</taxon>
        <taxon>Agaricales</taxon>
        <taxon>Marasmiineae</taxon>
        <taxon>Mycenaceae</taxon>
        <taxon>Mycena</taxon>
    </lineage>
</organism>
<dbReference type="PROSITE" id="PS00107">
    <property type="entry name" value="PROTEIN_KINASE_ATP"/>
    <property type="match status" value="1"/>
</dbReference>
<dbReference type="PROSITE" id="PS50011">
    <property type="entry name" value="PROTEIN_KINASE_DOM"/>
    <property type="match status" value="1"/>
</dbReference>
<proteinExistence type="predicted"/>
<evidence type="ECO:0000313" key="13">
    <source>
        <dbReference type="Proteomes" id="UP001218218"/>
    </source>
</evidence>
<accession>A0AAD7ACA9</accession>
<evidence type="ECO:0000256" key="9">
    <source>
        <dbReference type="PROSITE-ProRule" id="PRU10141"/>
    </source>
</evidence>
<dbReference type="Pfam" id="PF00069">
    <property type="entry name" value="Pkinase"/>
    <property type="match status" value="1"/>
</dbReference>
<dbReference type="PANTHER" id="PTHR24356">
    <property type="entry name" value="SERINE/THREONINE-PROTEIN KINASE"/>
    <property type="match status" value="1"/>
</dbReference>
<dbReference type="Gene3D" id="1.10.510.10">
    <property type="entry name" value="Transferase(Phosphotransferase) domain 1"/>
    <property type="match status" value="1"/>
</dbReference>
<name>A0AAD7ACA9_9AGAR</name>
<evidence type="ECO:0000259" key="11">
    <source>
        <dbReference type="PROSITE" id="PS50011"/>
    </source>
</evidence>
<dbReference type="InterPro" id="IPR000719">
    <property type="entry name" value="Prot_kinase_dom"/>
</dbReference>
<dbReference type="InterPro" id="IPR011009">
    <property type="entry name" value="Kinase-like_dom_sf"/>
</dbReference>
<dbReference type="InterPro" id="IPR050236">
    <property type="entry name" value="Ser_Thr_kinase_AGC"/>
</dbReference>
<evidence type="ECO:0000256" key="8">
    <source>
        <dbReference type="ARBA" id="ARBA00048679"/>
    </source>
</evidence>
<gene>
    <name evidence="12" type="ORF">DFH08DRAFT_1077328</name>
</gene>
<evidence type="ECO:0000256" key="2">
    <source>
        <dbReference type="ARBA" id="ARBA00022527"/>
    </source>
</evidence>
<evidence type="ECO:0000256" key="6">
    <source>
        <dbReference type="ARBA" id="ARBA00022840"/>
    </source>
</evidence>
<dbReference type="EMBL" id="JARIHO010000010">
    <property type="protein sequence ID" value="KAJ7354671.1"/>
    <property type="molecule type" value="Genomic_DNA"/>
</dbReference>
<reference evidence="12" key="1">
    <citation type="submission" date="2023-03" db="EMBL/GenBank/DDBJ databases">
        <title>Massive genome expansion in bonnet fungi (Mycena s.s.) driven by repeated elements and novel gene families across ecological guilds.</title>
        <authorList>
            <consortium name="Lawrence Berkeley National Laboratory"/>
            <person name="Harder C.B."/>
            <person name="Miyauchi S."/>
            <person name="Viragh M."/>
            <person name="Kuo A."/>
            <person name="Thoen E."/>
            <person name="Andreopoulos B."/>
            <person name="Lu D."/>
            <person name="Skrede I."/>
            <person name="Drula E."/>
            <person name="Henrissat B."/>
            <person name="Morin E."/>
            <person name="Kohler A."/>
            <person name="Barry K."/>
            <person name="LaButti K."/>
            <person name="Morin E."/>
            <person name="Salamov A."/>
            <person name="Lipzen A."/>
            <person name="Mereny Z."/>
            <person name="Hegedus B."/>
            <person name="Baldrian P."/>
            <person name="Stursova M."/>
            <person name="Weitz H."/>
            <person name="Taylor A."/>
            <person name="Grigoriev I.V."/>
            <person name="Nagy L.G."/>
            <person name="Martin F."/>
            <person name="Kauserud H."/>
        </authorList>
    </citation>
    <scope>NUCLEOTIDE SEQUENCE</scope>
    <source>
        <strain evidence="12">CBHHK002</strain>
    </source>
</reference>
<dbReference type="GO" id="GO:0004674">
    <property type="term" value="F:protein serine/threonine kinase activity"/>
    <property type="evidence" value="ECO:0007669"/>
    <property type="project" value="UniProtKB-KW"/>
</dbReference>
<evidence type="ECO:0000256" key="10">
    <source>
        <dbReference type="SAM" id="Phobius"/>
    </source>
</evidence>
<evidence type="ECO:0000256" key="1">
    <source>
        <dbReference type="ARBA" id="ARBA00012513"/>
    </source>
</evidence>
<dbReference type="Proteomes" id="UP001218218">
    <property type="component" value="Unassembled WGS sequence"/>
</dbReference>
<keyword evidence="10" id="KW-0812">Transmembrane</keyword>
<evidence type="ECO:0000256" key="4">
    <source>
        <dbReference type="ARBA" id="ARBA00022741"/>
    </source>
</evidence>
<dbReference type="CDD" id="cd00180">
    <property type="entry name" value="PKc"/>
    <property type="match status" value="1"/>
</dbReference>
<dbReference type="InterPro" id="IPR008271">
    <property type="entry name" value="Ser/Thr_kinase_AS"/>
</dbReference>